<dbReference type="Proteomes" id="UP001388673">
    <property type="component" value="Unassembled WGS sequence"/>
</dbReference>
<keyword evidence="14" id="KW-1185">Reference proteome</keyword>
<protein>
    <recommendedName>
        <fullName evidence="4">Guanine nucleotide-binding protein subunit gamma</fullName>
    </recommendedName>
</protein>
<dbReference type="RefSeq" id="XP_066804290.1">
    <property type="nucleotide sequence ID" value="XM_066945601.1"/>
</dbReference>
<accession>A0AAW0YQZ2</accession>
<evidence type="ECO:0000256" key="8">
    <source>
        <dbReference type="ARBA" id="ARBA00023224"/>
    </source>
</evidence>
<evidence type="ECO:0000259" key="12">
    <source>
        <dbReference type="SMART" id="SM01224"/>
    </source>
</evidence>
<keyword evidence="10" id="KW-0636">Prenylation</keyword>
<comment type="similarity">
    <text evidence="2">Belongs to the G protein gamma family.</text>
</comment>
<dbReference type="KEGG" id="kne:92179746"/>
<dbReference type="Pfam" id="PF00631">
    <property type="entry name" value="G-gamma"/>
    <property type="match status" value="1"/>
</dbReference>
<dbReference type="SUPFAM" id="SSF48670">
    <property type="entry name" value="Transducin (heterotrimeric G protein), gamma chain"/>
    <property type="match status" value="1"/>
</dbReference>
<dbReference type="Gene3D" id="4.10.260.10">
    <property type="entry name" value="Transducin (heterotrimeric G protein), gamma chain"/>
    <property type="match status" value="1"/>
</dbReference>
<name>A0AAW0YQZ2_9TREE</name>
<dbReference type="PANTHER" id="PTHR28189">
    <property type="entry name" value="GUANINE NUCLEOTIDE-BINDING PROTEIN SUBUNIT GAMMA"/>
    <property type="match status" value="1"/>
</dbReference>
<keyword evidence="9" id="KW-0449">Lipoprotein</keyword>
<dbReference type="SMART" id="SM01224">
    <property type="entry name" value="G_gamma"/>
    <property type="match status" value="1"/>
</dbReference>
<organism evidence="13 14">
    <name type="scientific">Kwoniella newhampshirensis</name>
    <dbReference type="NCBI Taxonomy" id="1651941"/>
    <lineage>
        <taxon>Eukaryota</taxon>
        <taxon>Fungi</taxon>
        <taxon>Dikarya</taxon>
        <taxon>Basidiomycota</taxon>
        <taxon>Agaricomycotina</taxon>
        <taxon>Tremellomycetes</taxon>
        <taxon>Tremellales</taxon>
        <taxon>Cryptococcaceae</taxon>
        <taxon>Kwoniella</taxon>
    </lineage>
</organism>
<proteinExistence type="inferred from homology"/>
<dbReference type="InterPro" id="IPR036284">
    <property type="entry name" value="GGL_sf"/>
</dbReference>
<reference evidence="13 14" key="1">
    <citation type="journal article" date="2024" name="bioRxiv">
        <title>Comparative genomics of Cryptococcus and Kwoniella reveals pathogenesis evolution and contrasting karyotype dynamics via intercentromeric recombination or chromosome fusion.</title>
        <authorList>
            <person name="Coelho M.A."/>
            <person name="David-Palma M."/>
            <person name="Shea T."/>
            <person name="Bowers K."/>
            <person name="McGinley-Smith S."/>
            <person name="Mohammad A.W."/>
            <person name="Gnirke A."/>
            <person name="Yurkov A.M."/>
            <person name="Nowrousian M."/>
            <person name="Sun S."/>
            <person name="Cuomo C.A."/>
            <person name="Heitman J."/>
        </authorList>
    </citation>
    <scope>NUCLEOTIDE SEQUENCE [LARGE SCALE GENOMIC DNA]</scope>
    <source>
        <strain evidence="13 14">CBS 13917</strain>
    </source>
</reference>
<dbReference type="GO" id="GO:0005834">
    <property type="term" value="C:heterotrimeric G-protein complex"/>
    <property type="evidence" value="ECO:0007669"/>
    <property type="project" value="TreeGrafter"/>
</dbReference>
<evidence type="ECO:0000256" key="2">
    <source>
        <dbReference type="ARBA" id="ARBA00007431"/>
    </source>
</evidence>
<dbReference type="AlphaFoldDB" id="A0AAW0YQZ2"/>
<dbReference type="PANTHER" id="PTHR28189:SF1">
    <property type="entry name" value="GUANINE NUCLEOTIDE-BINDING PROTEIN SUBUNIT GAMMA"/>
    <property type="match status" value="1"/>
</dbReference>
<dbReference type="GO" id="GO:0031681">
    <property type="term" value="F:G-protein beta-subunit binding"/>
    <property type="evidence" value="ECO:0007669"/>
    <property type="project" value="InterPro"/>
</dbReference>
<dbReference type="FunFam" id="4.10.260.10:FF:000003">
    <property type="entry name" value="G-protein complex gamma subunit Ste18/GpgA"/>
    <property type="match status" value="1"/>
</dbReference>
<evidence type="ECO:0000256" key="5">
    <source>
        <dbReference type="ARBA" id="ARBA00022481"/>
    </source>
</evidence>
<dbReference type="EMBL" id="JBCAWK010000004">
    <property type="protein sequence ID" value="KAK8861665.1"/>
    <property type="molecule type" value="Genomic_DNA"/>
</dbReference>
<dbReference type="GO" id="GO:0000750">
    <property type="term" value="P:pheromone-dependent signal transduction involved in conjugation with cellular fusion"/>
    <property type="evidence" value="ECO:0007669"/>
    <property type="project" value="InterPro"/>
</dbReference>
<evidence type="ECO:0000313" key="13">
    <source>
        <dbReference type="EMBL" id="KAK8861665.1"/>
    </source>
</evidence>
<feature type="region of interest" description="Disordered" evidence="11">
    <location>
        <begin position="61"/>
        <end position="81"/>
    </location>
</feature>
<evidence type="ECO:0000256" key="9">
    <source>
        <dbReference type="ARBA" id="ARBA00023288"/>
    </source>
</evidence>
<gene>
    <name evidence="13" type="ORF">IAR55_002488</name>
</gene>
<evidence type="ECO:0000256" key="1">
    <source>
        <dbReference type="ARBA" id="ARBA00004170"/>
    </source>
</evidence>
<comment type="subcellular location">
    <subcellularLocation>
        <location evidence="1">Membrane</location>
        <topology evidence="1">Peripheral membrane protein</topology>
    </subcellularLocation>
</comment>
<evidence type="ECO:0000256" key="10">
    <source>
        <dbReference type="ARBA" id="ARBA00023289"/>
    </source>
</evidence>
<feature type="domain" description="G protein gamma" evidence="12">
    <location>
        <begin position="11"/>
        <end position="80"/>
    </location>
</feature>
<keyword evidence="6" id="KW-0472">Membrane</keyword>
<sequence length="81" mass="9125">MSSRTNKAMMSELKMRRLMEHNQRLREELARPRVNVSVASMNLINHCQATKDPLIHSIWGAPQKGEDPYSPVDDGACCSGE</sequence>
<dbReference type="GO" id="GO:0007186">
    <property type="term" value="P:G protein-coupled receptor signaling pathway"/>
    <property type="evidence" value="ECO:0007669"/>
    <property type="project" value="InterPro"/>
</dbReference>
<keyword evidence="7" id="KW-0564">Palmitate</keyword>
<dbReference type="InterPro" id="IPR015898">
    <property type="entry name" value="G-protein_gamma-like_dom"/>
</dbReference>
<keyword evidence="5" id="KW-0488">Methylation</keyword>
<evidence type="ECO:0000256" key="4">
    <source>
        <dbReference type="ARBA" id="ARBA00016111"/>
    </source>
</evidence>
<keyword evidence="8" id="KW-0807">Transducer</keyword>
<comment type="subunit">
    <text evidence="3">G proteins are composed of 3 units, alpha, beta and gamma.</text>
</comment>
<evidence type="ECO:0000256" key="6">
    <source>
        <dbReference type="ARBA" id="ARBA00023136"/>
    </source>
</evidence>
<comment type="caution">
    <text evidence="13">The sequence shown here is derived from an EMBL/GenBank/DDBJ whole genome shotgun (WGS) entry which is preliminary data.</text>
</comment>
<evidence type="ECO:0000256" key="11">
    <source>
        <dbReference type="SAM" id="MobiDB-lite"/>
    </source>
</evidence>
<evidence type="ECO:0000256" key="7">
    <source>
        <dbReference type="ARBA" id="ARBA00023139"/>
    </source>
</evidence>
<evidence type="ECO:0000256" key="3">
    <source>
        <dbReference type="ARBA" id="ARBA00011581"/>
    </source>
</evidence>
<dbReference type="InterPro" id="IPR041848">
    <property type="entry name" value="Ste18_fungal"/>
</dbReference>
<dbReference type="GeneID" id="92179746"/>
<evidence type="ECO:0000313" key="14">
    <source>
        <dbReference type="Proteomes" id="UP001388673"/>
    </source>
</evidence>